<keyword evidence="7" id="KW-1185">Reference proteome</keyword>
<evidence type="ECO:0000256" key="1">
    <source>
        <dbReference type="ARBA" id="ARBA00006432"/>
    </source>
</evidence>
<dbReference type="SUPFAM" id="SSF56801">
    <property type="entry name" value="Acetyl-CoA synthetase-like"/>
    <property type="match status" value="1"/>
</dbReference>
<dbReference type="FunFam" id="3.30.300.30:FF:000016">
    <property type="entry name" value="Fatty-acid-CoA ligase FadD26"/>
    <property type="match status" value="1"/>
</dbReference>
<protein>
    <submittedName>
        <fullName evidence="6">Long-chain-fatty-acid--AMP ligase FadD28</fullName>
    </submittedName>
</protein>
<keyword evidence="2 6" id="KW-0436">Ligase</keyword>
<feature type="domain" description="AMP-dependent synthetase/ligase" evidence="5">
    <location>
        <begin position="15"/>
        <end position="417"/>
    </location>
</feature>
<comment type="similarity">
    <text evidence="1">Belongs to the ATP-dependent AMP-binding enzyme family.</text>
</comment>
<reference evidence="6 7" key="1">
    <citation type="journal article" date="2019" name="Emerg. Microbes Infect.">
        <title>Comprehensive subspecies identification of 175 nontuberculous mycobacteria species based on 7547 genomic profiles.</title>
        <authorList>
            <person name="Matsumoto Y."/>
            <person name="Kinjo T."/>
            <person name="Motooka D."/>
            <person name="Nabeya D."/>
            <person name="Jung N."/>
            <person name="Uechi K."/>
            <person name="Horii T."/>
            <person name="Iida T."/>
            <person name="Fujita J."/>
            <person name="Nakamura S."/>
        </authorList>
    </citation>
    <scope>NUCLEOTIDE SEQUENCE [LARGE SCALE GENOMIC DNA]</scope>
    <source>
        <strain evidence="6 7">JCM 12404</strain>
    </source>
</reference>
<keyword evidence="4" id="KW-0443">Lipid metabolism</keyword>
<dbReference type="NCBIfam" id="NF004509">
    <property type="entry name" value="PRK05850.1"/>
    <property type="match status" value="1"/>
</dbReference>
<accession>A0A7I7KWM4</accession>
<dbReference type="InterPro" id="IPR040097">
    <property type="entry name" value="FAAL/FAAC"/>
</dbReference>
<dbReference type="KEGG" id="mcoo:MCOO_24850"/>
<dbReference type="FunFam" id="3.40.50.12780:FF:000013">
    <property type="entry name" value="Long-chain-fatty-acid--AMP ligase FadD32"/>
    <property type="match status" value="1"/>
</dbReference>
<dbReference type="Gene3D" id="3.30.300.30">
    <property type="match status" value="1"/>
</dbReference>
<organism evidence="6 7">
    <name type="scientific">Mycobacterium cookii</name>
    <dbReference type="NCBI Taxonomy" id="1775"/>
    <lineage>
        <taxon>Bacteria</taxon>
        <taxon>Bacillati</taxon>
        <taxon>Actinomycetota</taxon>
        <taxon>Actinomycetes</taxon>
        <taxon>Mycobacteriales</taxon>
        <taxon>Mycobacteriaceae</taxon>
        <taxon>Mycobacterium</taxon>
    </lineage>
</organism>
<evidence type="ECO:0000313" key="7">
    <source>
        <dbReference type="Proteomes" id="UP000465866"/>
    </source>
</evidence>
<dbReference type="Pfam" id="PF00501">
    <property type="entry name" value="AMP-binding"/>
    <property type="match status" value="1"/>
</dbReference>
<dbReference type="GO" id="GO:0071766">
    <property type="term" value="P:Actinobacterium-type cell wall biogenesis"/>
    <property type="evidence" value="ECO:0007669"/>
    <property type="project" value="UniProtKB-ARBA"/>
</dbReference>
<proteinExistence type="inferred from homology"/>
<sequence length="580" mass="61713">MPGPATGSVPAVLRERAILQPNEPAFTFVDYDADPDGVAETLTWSQLYQRTCCVATELRRIGAPGDRAAIVAPQSLDYIVGLLGAFEAGLIAVPLSVPHVKLHDERVNRILADSAPTVLLTTSAVAGGVAEYVREQEVPCNAKFLEVDALDASGTKGFAGRSPQDGTALLQYTSGSTRWPAGVMVSHHNLVANFEQAMTGYYGDTDGIAPPDATVVSWLPFYHDMGLFIGVCAPILADMHSVLTSPMAFLIRPALWMQLMASQPQTFTPAPNFALELAVRKTSDDDMAGLDLGGVTHVVCGAERVHVATVDRFTERFARFNLRPEAIRPSYGLAEATVYVAARAPGKPPHVVHFESDKLSAGHAEPLCDSTGTALVSYGVPLSPTVRIVDPDSRTEQPAGAVGEIWLRGDNVARGYWGRPDATAETFAGHLVEPSDGTPAGPWLRTGDLGVISDGELFIVGRIKDLLIINGRNHYPDDLEATVQEITGGRVAAISVPGAVNEQVALVVEYKVRGSSDDEIASRVDGVKSDVNGAVAISHGIRAVDLVLVAPGSIPITTSGKIRRQACAQLYCEDRLTRVG</sequence>
<dbReference type="GO" id="GO:0005886">
    <property type="term" value="C:plasma membrane"/>
    <property type="evidence" value="ECO:0007669"/>
    <property type="project" value="TreeGrafter"/>
</dbReference>
<dbReference type="AlphaFoldDB" id="A0A7I7KWM4"/>
<dbReference type="PANTHER" id="PTHR22754:SF32">
    <property type="entry name" value="DISCO-INTERACTING PROTEIN 2"/>
    <property type="match status" value="1"/>
</dbReference>
<gene>
    <name evidence="6" type="primary">fadD28</name>
    <name evidence="6" type="ORF">MCOO_24850</name>
</gene>
<evidence type="ECO:0000259" key="5">
    <source>
        <dbReference type="Pfam" id="PF00501"/>
    </source>
</evidence>
<keyword evidence="3" id="KW-0276">Fatty acid metabolism</keyword>
<dbReference type="GO" id="GO:0006633">
    <property type="term" value="P:fatty acid biosynthetic process"/>
    <property type="evidence" value="ECO:0007669"/>
    <property type="project" value="TreeGrafter"/>
</dbReference>
<dbReference type="GO" id="GO:0016874">
    <property type="term" value="F:ligase activity"/>
    <property type="evidence" value="ECO:0007669"/>
    <property type="project" value="UniProtKB-KW"/>
</dbReference>
<dbReference type="InterPro" id="IPR000873">
    <property type="entry name" value="AMP-dep_synth/lig_dom"/>
</dbReference>
<dbReference type="Proteomes" id="UP000465866">
    <property type="component" value="Chromosome"/>
</dbReference>
<name>A0A7I7KWM4_9MYCO</name>
<evidence type="ECO:0000256" key="4">
    <source>
        <dbReference type="ARBA" id="ARBA00023098"/>
    </source>
</evidence>
<evidence type="ECO:0000256" key="3">
    <source>
        <dbReference type="ARBA" id="ARBA00022832"/>
    </source>
</evidence>
<dbReference type="InterPro" id="IPR045851">
    <property type="entry name" value="AMP-bd_C_sf"/>
</dbReference>
<dbReference type="GO" id="GO:0070566">
    <property type="term" value="F:adenylyltransferase activity"/>
    <property type="evidence" value="ECO:0007669"/>
    <property type="project" value="TreeGrafter"/>
</dbReference>
<evidence type="ECO:0000256" key="2">
    <source>
        <dbReference type="ARBA" id="ARBA00022598"/>
    </source>
</evidence>
<dbReference type="EMBL" id="AP022569">
    <property type="protein sequence ID" value="BBX46470.1"/>
    <property type="molecule type" value="Genomic_DNA"/>
</dbReference>
<dbReference type="InterPro" id="IPR042099">
    <property type="entry name" value="ANL_N_sf"/>
</dbReference>
<dbReference type="PANTHER" id="PTHR22754">
    <property type="entry name" value="DISCO-INTERACTING PROTEIN 2 DIP2 -RELATED"/>
    <property type="match status" value="1"/>
</dbReference>
<evidence type="ECO:0000313" key="6">
    <source>
        <dbReference type="EMBL" id="BBX46470.1"/>
    </source>
</evidence>
<dbReference type="CDD" id="cd05931">
    <property type="entry name" value="FAAL"/>
    <property type="match status" value="1"/>
</dbReference>
<dbReference type="Gene3D" id="3.40.50.12780">
    <property type="entry name" value="N-terminal domain of ligase-like"/>
    <property type="match status" value="1"/>
</dbReference>